<keyword evidence="2" id="KW-0472">Membrane</keyword>
<keyword evidence="2" id="KW-1133">Transmembrane helix</keyword>
<dbReference type="RefSeq" id="WP_145360716.1">
    <property type="nucleotide sequence ID" value="NZ_CP036265.1"/>
</dbReference>
<keyword evidence="2" id="KW-0812">Transmembrane</keyword>
<accession>A0A517PED0</accession>
<evidence type="ECO:0000256" key="1">
    <source>
        <dbReference type="SAM" id="MobiDB-lite"/>
    </source>
</evidence>
<proteinExistence type="predicted"/>
<organism evidence="3 4">
    <name type="scientific">Alienimonas californiensis</name>
    <dbReference type="NCBI Taxonomy" id="2527989"/>
    <lineage>
        <taxon>Bacteria</taxon>
        <taxon>Pseudomonadati</taxon>
        <taxon>Planctomycetota</taxon>
        <taxon>Planctomycetia</taxon>
        <taxon>Planctomycetales</taxon>
        <taxon>Planctomycetaceae</taxon>
        <taxon>Alienimonas</taxon>
    </lineage>
</organism>
<dbReference type="AlphaFoldDB" id="A0A517PED0"/>
<dbReference type="KEGG" id="acaf:CA12_38670"/>
<evidence type="ECO:0000256" key="2">
    <source>
        <dbReference type="SAM" id="Phobius"/>
    </source>
</evidence>
<dbReference type="EMBL" id="CP036265">
    <property type="protein sequence ID" value="QDT17735.1"/>
    <property type="molecule type" value="Genomic_DNA"/>
</dbReference>
<name>A0A517PED0_9PLAN</name>
<feature type="compositionally biased region" description="Low complexity" evidence="1">
    <location>
        <begin position="427"/>
        <end position="460"/>
    </location>
</feature>
<reference evidence="3 4" key="1">
    <citation type="submission" date="2019-02" db="EMBL/GenBank/DDBJ databases">
        <title>Deep-cultivation of Planctomycetes and their phenomic and genomic characterization uncovers novel biology.</title>
        <authorList>
            <person name="Wiegand S."/>
            <person name="Jogler M."/>
            <person name="Boedeker C."/>
            <person name="Pinto D."/>
            <person name="Vollmers J."/>
            <person name="Rivas-Marin E."/>
            <person name="Kohn T."/>
            <person name="Peeters S.H."/>
            <person name="Heuer A."/>
            <person name="Rast P."/>
            <person name="Oberbeckmann S."/>
            <person name="Bunk B."/>
            <person name="Jeske O."/>
            <person name="Meyerdierks A."/>
            <person name="Storesund J.E."/>
            <person name="Kallscheuer N."/>
            <person name="Luecker S."/>
            <person name="Lage O.M."/>
            <person name="Pohl T."/>
            <person name="Merkel B.J."/>
            <person name="Hornburger P."/>
            <person name="Mueller R.-W."/>
            <person name="Bruemmer F."/>
            <person name="Labrenz M."/>
            <person name="Spormann A.M."/>
            <person name="Op den Camp H."/>
            <person name="Overmann J."/>
            <person name="Amann R."/>
            <person name="Jetten M.S.M."/>
            <person name="Mascher T."/>
            <person name="Medema M.H."/>
            <person name="Devos D.P."/>
            <person name="Kaster A.-K."/>
            <person name="Ovreas L."/>
            <person name="Rohde M."/>
            <person name="Galperin M.Y."/>
            <person name="Jogler C."/>
        </authorList>
    </citation>
    <scope>NUCLEOTIDE SEQUENCE [LARGE SCALE GENOMIC DNA]</scope>
    <source>
        <strain evidence="3 4">CA12</strain>
    </source>
</reference>
<dbReference type="Proteomes" id="UP000318741">
    <property type="component" value="Chromosome"/>
</dbReference>
<protein>
    <submittedName>
        <fullName evidence="3">Uncharacterized protein</fullName>
    </submittedName>
</protein>
<feature type="region of interest" description="Disordered" evidence="1">
    <location>
        <begin position="359"/>
        <end position="392"/>
    </location>
</feature>
<evidence type="ECO:0000313" key="3">
    <source>
        <dbReference type="EMBL" id="QDT17735.1"/>
    </source>
</evidence>
<gene>
    <name evidence="3" type="ORF">CA12_38670</name>
</gene>
<feature type="region of interest" description="Disordered" evidence="1">
    <location>
        <begin position="427"/>
        <end position="496"/>
    </location>
</feature>
<evidence type="ECO:0000313" key="4">
    <source>
        <dbReference type="Proteomes" id="UP000318741"/>
    </source>
</evidence>
<feature type="transmembrane region" description="Helical" evidence="2">
    <location>
        <begin position="70"/>
        <end position="87"/>
    </location>
</feature>
<keyword evidence="4" id="KW-1185">Reference proteome</keyword>
<sequence length="496" mass="50099">MFPPSPTADARPGAAALTAADLDRRLAAHRRGVAVVRFLRHLAAPLAAALLIAGGIALALRLRGDEPTPALWALALGTSMTGLIALQRTRRDLPSHRDAAAAVDTALRSGGLLMTLTDRPAAERSPAWLARLEPRRDRWRDARPPLPLGRLAKTLAVPAAFALLAWAAPVESMTGQETAVDRTVAGDRLTGELAQTLAALADAGAADPAALARAGEDLRRLTAEIGEEGPTGSQLEAADALRERMLGAVAAAGATDGATVGRLADTLANGADLLAGSGLLESDAVRDAAAAAGLDDPARLRDLLAAAGENREALAELAAGLTDEQRSALAAAGADLLAGGDPAGLLAALPPDVVAQVRAGADRPGPRPAAGETPPTTPHSPDRGLSVPALSLPLPDGAADAGRLAARTFAPGLSAVSGLAGGLWSARPPAAGAASSPFTPSRPVESSSVATETPAETTAGPAPPSQRLTAGRPVPPRLRGVVRRYFSAQTPPPVAE</sequence>
<feature type="transmembrane region" description="Helical" evidence="2">
    <location>
        <begin position="148"/>
        <end position="168"/>
    </location>
</feature>
<feature type="transmembrane region" description="Helical" evidence="2">
    <location>
        <begin position="38"/>
        <end position="58"/>
    </location>
</feature>